<dbReference type="SUPFAM" id="SSF52096">
    <property type="entry name" value="ClpP/crotonase"/>
    <property type="match status" value="1"/>
</dbReference>
<proteinExistence type="predicted"/>
<protein>
    <submittedName>
        <fullName evidence="1">Putative enoyl-CoA hydratase</fullName>
    </submittedName>
</protein>
<dbReference type="Proteomes" id="UP000008363">
    <property type="component" value="Unassembled WGS sequence"/>
</dbReference>
<name>K6V0Y5_9ACTN</name>
<evidence type="ECO:0000313" key="2">
    <source>
        <dbReference type="Proteomes" id="UP000008363"/>
    </source>
</evidence>
<reference evidence="1 2" key="1">
    <citation type="submission" date="2012-08" db="EMBL/GenBank/DDBJ databases">
        <title>Whole genome shotgun sequence of Gordonia rhizosphera NBRC 16068.</title>
        <authorList>
            <person name="Takarada H."/>
            <person name="Isaki S."/>
            <person name="Hosoyama A."/>
            <person name="Tsuchikane K."/>
            <person name="Katsumata H."/>
            <person name="Baba S."/>
            <person name="Ohji S."/>
            <person name="Yamazaki S."/>
            <person name="Fujita N."/>
        </authorList>
    </citation>
    <scope>NUCLEOTIDE SEQUENCE [LARGE SCALE GENOMIC DNA]</scope>
    <source>
        <strain evidence="1 2">NBRC 16068</strain>
    </source>
</reference>
<dbReference type="InterPro" id="IPR001753">
    <property type="entry name" value="Enoyl-CoA_hydra/iso"/>
</dbReference>
<dbReference type="GO" id="GO:0003824">
    <property type="term" value="F:catalytic activity"/>
    <property type="evidence" value="ECO:0007669"/>
    <property type="project" value="UniProtKB-ARBA"/>
</dbReference>
<dbReference type="InterPro" id="IPR029045">
    <property type="entry name" value="ClpP/crotonase-like_dom_sf"/>
</dbReference>
<dbReference type="RefSeq" id="WP_006331637.1">
    <property type="nucleotide sequence ID" value="NZ_BAHC01000065.1"/>
</dbReference>
<dbReference type="EMBL" id="BAHC01000065">
    <property type="protein sequence ID" value="GAB89568.1"/>
    <property type="molecule type" value="Genomic_DNA"/>
</dbReference>
<dbReference type="CDD" id="cd06558">
    <property type="entry name" value="crotonase-like"/>
    <property type="match status" value="1"/>
</dbReference>
<organism evidence="1 2">
    <name type="scientific">Gordonia rhizosphera NBRC 16068</name>
    <dbReference type="NCBI Taxonomy" id="1108045"/>
    <lineage>
        <taxon>Bacteria</taxon>
        <taxon>Bacillati</taxon>
        <taxon>Actinomycetota</taxon>
        <taxon>Actinomycetes</taxon>
        <taxon>Mycobacteriales</taxon>
        <taxon>Gordoniaceae</taxon>
        <taxon>Gordonia</taxon>
    </lineage>
</organism>
<dbReference type="Gene3D" id="3.90.226.10">
    <property type="entry name" value="2-enoyl-CoA Hydratase, Chain A, domain 1"/>
    <property type="match status" value="1"/>
</dbReference>
<keyword evidence="2" id="KW-1185">Reference proteome</keyword>
<comment type="caution">
    <text evidence="1">The sequence shown here is derived from an EMBL/GenBank/DDBJ whole genome shotgun (WGS) entry which is preliminary data.</text>
</comment>
<dbReference type="Pfam" id="PF00378">
    <property type="entry name" value="ECH_1"/>
    <property type="match status" value="1"/>
</dbReference>
<dbReference type="STRING" id="1108045.GORHZ_065_00330"/>
<sequence length="258" mass="27469">MSARDVLLIEVGDDGIALVTLNRPDALNAADEELHGAISTVWSDLSGQPGIRAVVLTGAGKAFSAGGDLPLLDRMTRDLDLRSRIMGEAATLVREMTRLPVPVVAAVNGPAVGLGCSLASLSDLVVMEEDAYFADPHVGLGLVAGDGGALTWPMNMGLQRAKEWLLLGGRMSSERALSYGLANRVVANGRSAEEARILAKRLSALPPQSLYETRRVLNQPLIARIDAALDDIIAAETKSFDEPAFRGNLARMMERNRG</sequence>
<evidence type="ECO:0000313" key="1">
    <source>
        <dbReference type="EMBL" id="GAB89568.1"/>
    </source>
</evidence>
<dbReference type="AlphaFoldDB" id="K6V0Y5"/>
<dbReference type="PANTHER" id="PTHR43459">
    <property type="entry name" value="ENOYL-COA HYDRATASE"/>
    <property type="match status" value="1"/>
</dbReference>
<dbReference type="OrthoDB" id="4699757at2"/>
<dbReference type="PANTHER" id="PTHR43459:SF3">
    <property type="entry name" value="ENOYL-COA HYDRATASE ECHA15 (ENOYL HYDRASE) (UNSATURATED ACYL-COA HYDRATASE) (CROTONASE)-RELATED"/>
    <property type="match status" value="1"/>
</dbReference>
<accession>K6V0Y5</accession>
<gene>
    <name evidence="1" type="ORF">GORHZ_065_00330</name>
</gene>
<dbReference type="eggNOG" id="COG1024">
    <property type="taxonomic scope" value="Bacteria"/>
</dbReference>